<keyword evidence="1" id="KW-0732">Signal</keyword>
<organism evidence="2 3">
    <name type="scientific">Orbilia javanica</name>
    <dbReference type="NCBI Taxonomy" id="47235"/>
    <lineage>
        <taxon>Eukaryota</taxon>
        <taxon>Fungi</taxon>
        <taxon>Dikarya</taxon>
        <taxon>Ascomycota</taxon>
        <taxon>Pezizomycotina</taxon>
        <taxon>Orbiliomycetes</taxon>
        <taxon>Orbiliales</taxon>
        <taxon>Orbiliaceae</taxon>
        <taxon>Orbilia</taxon>
    </lineage>
</organism>
<protein>
    <submittedName>
        <fullName evidence="2">Uncharacterized protein</fullName>
    </submittedName>
</protein>
<dbReference type="EMBL" id="JAVHNR010000002">
    <property type="protein sequence ID" value="KAK6351459.1"/>
    <property type="molecule type" value="Genomic_DNA"/>
</dbReference>
<comment type="caution">
    <text evidence="2">The sequence shown here is derived from an EMBL/GenBank/DDBJ whole genome shotgun (WGS) entry which is preliminary data.</text>
</comment>
<evidence type="ECO:0000313" key="3">
    <source>
        <dbReference type="Proteomes" id="UP001313282"/>
    </source>
</evidence>
<reference evidence="2 3" key="1">
    <citation type="submission" date="2019-10" db="EMBL/GenBank/DDBJ databases">
        <authorList>
            <person name="Palmer J.M."/>
        </authorList>
    </citation>
    <scope>NUCLEOTIDE SEQUENCE [LARGE SCALE GENOMIC DNA]</scope>
    <source>
        <strain evidence="2 3">TWF718</strain>
    </source>
</reference>
<dbReference type="AlphaFoldDB" id="A0AAN8RL26"/>
<accession>A0AAN8RL26</accession>
<proteinExistence type="predicted"/>
<evidence type="ECO:0000313" key="2">
    <source>
        <dbReference type="EMBL" id="KAK6351459.1"/>
    </source>
</evidence>
<feature type="signal peptide" evidence="1">
    <location>
        <begin position="1"/>
        <end position="28"/>
    </location>
</feature>
<sequence>MLVSPRKTLINIKLLVFVISSLFLHSTAKPLGADEAHAKLFVPANNTQPLANLSVPIDAHKAQIDEIKYHNSSGTKDFQATNTTLHLNSSVALQVDKRTGLGERPLNLPHGFYLADMIVEFQSPEMVMSQTPESYRLRFAPIARGIMPAPDWATALASLSPVQRMEFFWEQAACCQQCYCDINDDSPGIHFPVGIRFLLRNNPGTCCTPEMVYKCTFWYFCLCKEFLFYDDDPTKSLWSGKLFFGYGKGKYLKGPSNSWLTSAQKEYYGSGSVVPKVPKGQRASDLEMAEEWLDHERQEPKRYNVADTIEPYYLEGPETDPDWIDRQGIPRHDDNRLWSMGFDSSRFLRRKRGHEENAEGDKDLEE</sequence>
<keyword evidence="3" id="KW-1185">Reference proteome</keyword>
<name>A0AAN8RL26_9PEZI</name>
<evidence type="ECO:0000256" key="1">
    <source>
        <dbReference type="SAM" id="SignalP"/>
    </source>
</evidence>
<feature type="chain" id="PRO_5042857862" evidence="1">
    <location>
        <begin position="29"/>
        <end position="366"/>
    </location>
</feature>
<dbReference type="Proteomes" id="UP001313282">
    <property type="component" value="Unassembled WGS sequence"/>
</dbReference>
<gene>
    <name evidence="2" type="ORF">TWF718_004619</name>
</gene>